<dbReference type="Pfam" id="PF01726">
    <property type="entry name" value="LexA_DNA_bind"/>
    <property type="match status" value="1"/>
</dbReference>
<keyword evidence="10 12" id="KW-0234">DNA repair</keyword>
<dbReference type="KEGG" id="slr:L21SP2_3290"/>
<keyword evidence="5 12" id="KW-0378">Hydrolase</keyword>
<keyword evidence="4 12" id="KW-0227">DNA damage</keyword>
<keyword evidence="17" id="KW-1185">Reference proteome</keyword>
<feature type="active site" description="For autocatalytic cleavage activity" evidence="12">
    <location>
        <position position="173"/>
    </location>
</feature>
<dbReference type="PANTHER" id="PTHR33516">
    <property type="entry name" value="LEXA REPRESSOR"/>
    <property type="match status" value="1"/>
</dbReference>
<keyword evidence="11 12" id="KW-0742">SOS response</keyword>
<dbReference type="SUPFAM" id="SSF46785">
    <property type="entry name" value="Winged helix' DNA-binding domain"/>
    <property type="match status" value="1"/>
</dbReference>
<dbReference type="AlphaFoldDB" id="V5WLZ5"/>
<dbReference type="GO" id="GO:0006508">
    <property type="term" value="P:proteolysis"/>
    <property type="evidence" value="ECO:0007669"/>
    <property type="project" value="UniProtKB-KW"/>
</dbReference>
<dbReference type="PANTHER" id="PTHR33516:SF2">
    <property type="entry name" value="LEXA REPRESSOR-RELATED"/>
    <property type="match status" value="1"/>
</dbReference>
<comment type="similarity">
    <text evidence="1 12 13">Belongs to the peptidase S24 family.</text>
</comment>
<evidence type="ECO:0000256" key="9">
    <source>
        <dbReference type="ARBA" id="ARBA00023163"/>
    </source>
</evidence>
<dbReference type="GO" id="GO:0003677">
    <property type="term" value="F:DNA binding"/>
    <property type="evidence" value="ECO:0007669"/>
    <property type="project" value="UniProtKB-UniRule"/>
</dbReference>
<dbReference type="InterPro" id="IPR036388">
    <property type="entry name" value="WH-like_DNA-bd_sf"/>
</dbReference>
<dbReference type="InterPro" id="IPR050077">
    <property type="entry name" value="LexA_repressor"/>
</dbReference>
<keyword evidence="2 12" id="KW-0678">Repressor</keyword>
<dbReference type="OrthoDB" id="9802364at2"/>
<dbReference type="PRINTS" id="PR00726">
    <property type="entry name" value="LEXASERPTASE"/>
</dbReference>
<dbReference type="InterPro" id="IPR015927">
    <property type="entry name" value="Peptidase_S24_S26A/B/C"/>
</dbReference>
<name>V5WLZ5_9SPIO</name>
<evidence type="ECO:0000256" key="10">
    <source>
        <dbReference type="ARBA" id="ARBA00023204"/>
    </source>
</evidence>
<dbReference type="HOGENOM" id="CLU_066192_45_1_12"/>
<dbReference type="FunFam" id="2.10.109.10:FF:000001">
    <property type="entry name" value="LexA repressor"/>
    <property type="match status" value="1"/>
</dbReference>
<dbReference type="NCBIfam" id="TIGR00498">
    <property type="entry name" value="lexA"/>
    <property type="match status" value="1"/>
</dbReference>
<dbReference type="CDD" id="cd06529">
    <property type="entry name" value="S24_LexA-like"/>
    <property type="match status" value="1"/>
</dbReference>
<keyword evidence="7 12" id="KW-0805">Transcription regulation</keyword>
<sequence>MKGLTARQTEVLNFIKSFIREHKFPPTVREVSENFHMSVRGAYDHIKALEKKHVLRCNNMRSRAIEVLDHPEQQYASAAVAGNEKEEGLQHRIPILGSVAAGKPIHAEENWDGHVSVPSDFLRNGRHFALQIRGDSMTGAGIMEGDLAIVKEQSTAENGEIIVAMLEDSVTLKRFYREANRVKLQSENSKYPPMYTRDIRILGKLEHIIRTY</sequence>
<dbReference type="GO" id="GO:0009432">
    <property type="term" value="P:SOS response"/>
    <property type="evidence" value="ECO:0007669"/>
    <property type="project" value="UniProtKB-UniRule"/>
</dbReference>
<evidence type="ECO:0000256" key="7">
    <source>
        <dbReference type="ARBA" id="ARBA00023015"/>
    </source>
</evidence>
<keyword evidence="16" id="KW-0645">Protease</keyword>
<keyword evidence="6 12" id="KW-0068">Autocatalytic cleavage</keyword>
<gene>
    <name evidence="12" type="primary">lexA</name>
    <name evidence="16" type="ORF">L21SP2_3290</name>
</gene>
<feature type="site" description="Cleavage; by autolysis" evidence="12">
    <location>
        <begin position="101"/>
        <end position="102"/>
    </location>
</feature>
<dbReference type="RefSeq" id="WP_024269520.1">
    <property type="nucleotide sequence ID" value="NC_023035.1"/>
</dbReference>
<dbReference type="HAMAP" id="MF_00015">
    <property type="entry name" value="LexA"/>
    <property type="match status" value="1"/>
</dbReference>
<evidence type="ECO:0000259" key="14">
    <source>
        <dbReference type="Pfam" id="PF00717"/>
    </source>
</evidence>
<dbReference type="EMBL" id="CP006939">
    <property type="protein sequence ID" value="AHC16630.1"/>
    <property type="molecule type" value="Genomic_DNA"/>
</dbReference>
<dbReference type="Gene3D" id="1.10.10.10">
    <property type="entry name" value="Winged helix-like DNA-binding domain superfamily/Winged helix DNA-binding domain"/>
    <property type="match status" value="1"/>
</dbReference>
<comment type="function">
    <text evidence="12">Represses a number of genes involved in the response to DNA damage (SOS response), including recA and lexA. In the presence of single-stranded DNA, RecA interacts with LexA causing an autocatalytic cleavage which disrupts the DNA-binding part of LexA, leading to derepression of the SOS regulon and eventually DNA repair.</text>
</comment>
<dbReference type="InterPro" id="IPR006197">
    <property type="entry name" value="Peptidase_S24_LexA"/>
</dbReference>
<evidence type="ECO:0000256" key="5">
    <source>
        <dbReference type="ARBA" id="ARBA00022801"/>
    </source>
</evidence>
<dbReference type="MEROPS" id="S24.001"/>
<dbReference type="Gene3D" id="2.10.109.10">
    <property type="entry name" value="Umud Fragment, subunit A"/>
    <property type="match status" value="1"/>
</dbReference>
<evidence type="ECO:0000256" key="13">
    <source>
        <dbReference type="RuleBase" id="RU003991"/>
    </source>
</evidence>
<evidence type="ECO:0000256" key="1">
    <source>
        <dbReference type="ARBA" id="ARBA00007484"/>
    </source>
</evidence>
<comment type="subunit">
    <text evidence="12">Homodimer.</text>
</comment>
<dbReference type="GO" id="GO:0006260">
    <property type="term" value="P:DNA replication"/>
    <property type="evidence" value="ECO:0007669"/>
    <property type="project" value="UniProtKB-UniRule"/>
</dbReference>
<comment type="catalytic activity">
    <reaction evidence="12">
        <text>Hydrolysis of Ala-|-Gly bond in repressor LexA.</text>
        <dbReference type="EC" id="3.4.21.88"/>
    </reaction>
</comment>
<dbReference type="GO" id="GO:0045892">
    <property type="term" value="P:negative regulation of DNA-templated transcription"/>
    <property type="evidence" value="ECO:0007669"/>
    <property type="project" value="UniProtKB-UniRule"/>
</dbReference>
<feature type="domain" description="Peptidase S24/S26A/S26B/S26C" evidence="14">
    <location>
        <begin position="94"/>
        <end position="205"/>
    </location>
</feature>
<organism evidence="16 17">
    <name type="scientific">Salinispira pacifica</name>
    <dbReference type="NCBI Taxonomy" id="1307761"/>
    <lineage>
        <taxon>Bacteria</taxon>
        <taxon>Pseudomonadati</taxon>
        <taxon>Spirochaetota</taxon>
        <taxon>Spirochaetia</taxon>
        <taxon>Spirochaetales</taxon>
        <taxon>Spirochaetaceae</taxon>
        <taxon>Salinispira</taxon>
    </lineage>
</organism>
<keyword evidence="8 12" id="KW-0238">DNA-binding</keyword>
<dbReference type="InterPro" id="IPR036390">
    <property type="entry name" value="WH_DNA-bd_sf"/>
</dbReference>
<dbReference type="PATRIC" id="fig|1307761.3.peg.3279"/>
<evidence type="ECO:0000256" key="4">
    <source>
        <dbReference type="ARBA" id="ARBA00022763"/>
    </source>
</evidence>
<dbReference type="eggNOG" id="COG1974">
    <property type="taxonomic scope" value="Bacteria"/>
</dbReference>
<evidence type="ECO:0000313" key="16">
    <source>
        <dbReference type="EMBL" id="AHC16630.1"/>
    </source>
</evidence>
<evidence type="ECO:0000313" key="17">
    <source>
        <dbReference type="Proteomes" id="UP000018680"/>
    </source>
</evidence>
<dbReference type="GO" id="GO:0006281">
    <property type="term" value="P:DNA repair"/>
    <property type="evidence" value="ECO:0007669"/>
    <property type="project" value="UniProtKB-UniRule"/>
</dbReference>
<accession>V5WLZ5</accession>
<dbReference type="InterPro" id="IPR036286">
    <property type="entry name" value="LexA/Signal_pep-like_sf"/>
</dbReference>
<evidence type="ECO:0000256" key="6">
    <source>
        <dbReference type="ARBA" id="ARBA00022813"/>
    </source>
</evidence>
<dbReference type="InterPro" id="IPR039418">
    <property type="entry name" value="LexA-like"/>
</dbReference>
<evidence type="ECO:0000256" key="12">
    <source>
        <dbReference type="HAMAP-Rule" id="MF_00015"/>
    </source>
</evidence>
<evidence type="ECO:0000256" key="11">
    <source>
        <dbReference type="ARBA" id="ARBA00023236"/>
    </source>
</evidence>
<feature type="active site" description="For autocatalytic cleavage activity" evidence="12">
    <location>
        <position position="136"/>
    </location>
</feature>
<proteinExistence type="inferred from homology"/>
<dbReference type="GO" id="GO:0004252">
    <property type="term" value="F:serine-type endopeptidase activity"/>
    <property type="evidence" value="ECO:0007669"/>
    <property type="project" value="UniProtKB-UniRule"/>
</dbReference>
<reference evidence="16 17" key="1">
    <citation type="journal article" date="2015" name="Stand. Genomic Sci.">
        <title>Complete genome sequence and description of Salinispira pacifica gen. nov., sp. nov., a novel spirochaete isolated form a hypersaline microbial mat.</title>
        <authorList>
            <person name="Ben Hania W."/>
            <person name="Joseph M."/>
            <person name="Schumann P."/>
            <person name="Bunk B."/>
            <person name="Fiebig A."/>
            <person name="Sproer C."/>
            <person name="Klenk H.P."/>
            <person name="Fardeau M.L."/>
            <person name="Spring S."/>
        </authorList>
    </citation>
    <scope>NUCLEOTIDE SEQUENCE [LARGE SCALE GENOMIC DNA]</scope>
    <source>
        <strain evidence="16 17">L21-RPul-D2</strain>
    </source>
</reference>
<keyword evidence="3 12" id="KW-0235">DNA replication</keyword>
<dbReference type="InterPro" id="IPR006200">
    <property type="entry name" value="LexA"/>
</dbReference>
<evidence type="ECO:0000256" key="3">
    <source>
        <dbReference type="ARBA" id="ARBA00022705"/>
    </source>
</evidence>
<evidence type="ECO:0000259" key="15">
    <source>
        <dbReference type="Pfam" id="PF01726"/>
    </source>
</evidence>
<dbReference type="Pfam" id="PF00717">
    <property type="entry name" value="Peptidase_S24"/>
    <property type="match status" value="1"/>
</dbReference>
<comment type="caution">
    <text evidence="12">Lacks conserved residue(s) required for the propagation of feature annotation.</text>
</comment>
<dbReference type="EC" id="3.4.21.88" evidence="12"/>
<feature type="domain" description="LexA repressor DNA-binding" evidence="15">
    <location>
        <begin position="1"/>
        <end position="64"/>
    </location>
</feature>
<keyword evidence="9 12" id="KW-0804">Transcription</keyword>
<dbReference type="STRING" id="1307761.L21SP2_3290"/>
<dbReference type="InterPro" id="IPR006199">
    <property type="entry name" value="LexA_DNA-bd_dom"/>
</dbReference>
<evidence type="ECO:0000256" key="2">
    <source>
        <dbReference type="ARBA" id="ARBA00022491"/>
    </source>
</evidence>
<protein>
    <recommendedName>
        <fullName evidence="12">LexA repressor</fullName>
        <ecNumber evidence="12">3.4.21.88</ecNumber>
    </recommendedName>
</protein>
<evidence type="ECO:0000256" key="8">
    <source>
        <dbReference type="ARBA" id="ARBA00023125"/>
    </source>
</evidence>
<dbReference type="SUPFAM" id="SSF51306">
    <property type="entry name" value="LexA/Signal peptidase"/>
    <property type="match status" value="1"/>
</dbReference>
<dbReference type="Proteomes" id="UP000018680">
    <property type="component" value="Chromosome"/>
</dbReference>